<feature type="domain" description="EF-hand" evidence="7">
    <location>
        <begin position="151"/>
        <end position="186"/>
    </location>
</feature>
<dbReference type="InterPro" id="IPR011992">
    <property type="entry name" value="EF-hand-dom_pair"/>
</dbReference>
<evidence type="ECO:0000256" key="4">
    <source>
        <dbReference type="ARBA" id="ARBA00022737"/>
    </source>
</evidence>
<dbReference type="SUPFAM" id="SSF47473">
    <property type="entry name" value="EF-hand"/>
    <property type="match status" value="1"/>
</dbReference>
<evidence type="ECO:0000313" key="9">
    <source>
        <dbReference type="Proteomes" id="UP000591131"/>
    </source>
</evidence>
<dbReference type="InterPro" id="IPR018247">
    <property type="entry name" value="EF_Hand_1_Ca_BS"/>
</dbReference>
<comment type="caution">
    <text evidence="8">The sequence shown here is derived from an EMBL/GenBank/DDBJ whole genome shotgun (WGS) entry which is preliminary data.</text>
</comment>
<dbReference type="Proteomes" id="UP000591131">
    <property type="component" value="Unassembled WGS sequence"/>
</dbReference>
<dbReference type="GO" id="GO:0005509">
    <property type="term" value="F:calcium ion binding"/>
    <property type="evidence" value="ECO:0007669"/>
    <property type="project" value="InterPro"/>
</dbReference>
<dbReference type="OrthoDB" id="26525at2759"/>
<feature type="domain" description="EF-hand" evidence="7">
    <location>
        <begin position="29"/>
        <end position="64"/>
    </location>
</feature>
<comment type="similarity">
    <text evidence="1">Belongs to the centrin family.</text>
</comment>
<dbReference type="Pfam" id="PF13833">
    <property type="entry name" value="EF-hand_8"/>
    <property type="match status" value="1"/>
</dbReference>
<evidence type="ECO:0000313" key="8">
    <source>
        <dbReference type="EMBL" id="KAF4676493.1"/>
    </source>
</evidence>
<dbReference type="InterPro" id="IPR050230">
    <property type="entry name" value="CALM/Myosin/TropC-like"/>
</dbReference>
<name>A0A7J6MY35_PERCH</name>
<gene>
    <name evidence="8" type="primary">CALML3</name>
    <name evidence="8" type="ORF">FOL47_006131</name>
</gene>
<keyword evidence="4" id="KW-0677">Repeat</keyword>
<evidence type="ECO:0000256" key="6">
    <source>
        <dbReference type="ARBA" id="ARBA00022990"/>
    </source>
</evidence>
<keyword evidence="3" id="KW-0479">Metal-binding</keyword>
<keyword evidence="5" id="KW-0106">Calcium</keyword>
<dbReference type="PROSITE" id="PS00018">
    <property type="entry name" value="EF_HAND_1"/>
    <property type="match status" value="1"/>
</dbReference>
<evidence type="ECO:0000259" key="7">
    <source>
        <dbReference type="PROSITE" id="PS50222"/>
    </source>
</evidence>
<dbReference type="EMBL" id="JAAPAO010000034">
    <property type="protein sequence ID" value="KAF4676493.1"/>
    <property type="molecule type" value="Genomic_DNA"/>
</dbReference>
<keyword evidence="6" id="KW-0007">Acetylation</keyword>
<dbReference type="InterPro" id="IPR002048">
    <property type="entry name" value="EF_hand_dom"/>
</dbReference>
<dbReference type="Gene3D" id="1.10.238.10">
    <property type="entry name" value="EF-hand"/>
    <property type="match status" value="2"/>
</dbReference>
<organism evidence="8 9">
    <name type="scientific">Perkinsus chesapeaki</name>
    <name type="common">Clam parasite</name>
    <name type="synonym">Perkinsus andrewsi</name>
    <dbReference type="NCBI Taxonomy" id="330153"/>
    <lineage>
        <taxon>Eukaryota</taxon>
        <taxon>Sar</taxon>
        <taxon>Alveolata</taxon>
        <taxon>Perkinsozoa</taxon>
        <taxon>Perkinsea</taxon>
        <taxon>Perkinsida</taxon>
        <taxon>Perkinsidae</taxon>
        <taxon>Perkinsus</taxon>
    </lineage>
</organism>
<dbReference type="FunFam" id="1.10.238.10:FF:000178">
    <property type="entry name" value="Calmodulin-2 A"/>
    <property type="match status" value="1"/>
</dbReference>
<keyword evidence="9" id="KW-1185">Reference proteome</keyword>
<protein>
    <recommendedName>
        <fullName evidence="2">Calmodulin</fullName>
    </recommendedName>
</protein>
<proteinExistence type="inferred from homology"/>
<accession>A0A7J6MY35</accession>
<dbReference type="PANTHER" id="PTHR23048">
    <property type="entry name" value="MYOSIN LIGHT CHAIN 1, 3"/>
    <property type="match status" value="1"/>
</dbReference>
<evidence type="ECO:0000256" key="2">
    <source>
        <dbReference type="ARBA" id="ARBA00020786"/>
    </source>
</evidence>
<evidence type="ECO:0000256" key="3">
    <source>
        <dbReference type="ARBA" id="ARBA00022723"/>
    </source>
</evidence>
<dbReference type="GO" id="GO:0016460">
    <property type="term" value="C:myosin II complex"/>
    <property type="evidence" value="ECO:0007669"/>
    <property type="project" value="TreeGrafter"/>
</dbReference>
<dbReference type="AlphaFoldDB" id="A0A7J6MY35"/>
<sequence>MARLYVTDTLSQGGAVRRERVMNRLQQTAQTSKYSDCFALLDQDEDGLIGPEELTVALSSIGLRPDADAINDLIREVSQSDVRGDISGIYKDDLEKFLERHLTSSSNPSGSLSHQAAAAELRTGFQLLGASKQVITAADIRAMMARVGTEITEEEAEELVFQHDRSDKGGLTLEEFVAMVTDGGSSMAKML</sequence>
<reference evidence="8 9" key="1">
    <citation type="submission" date="2020-04" db="EMBL/GenBank/DDBJ databases">
        <title>Perkinsus chesapeaki whole genome sequence.</title>
        <authorList>
            <person name="Bogema D.R."/>
        </authorList>
    </citation>
    <scope>NUCLEOTIDE SEQUENCE [LARGE SCALE GENOMIC DNA]</scope>
    <source>
        <strain evidence="8">ATCC PRA-425</strain>
    </source>
</reference>
<dbReference type="PROSITE" id="PS50222">
    <property type="entry name" value="EF_HAND_2"/>
    <property type="match status" value="2"/>
</dbReference>
<evidence type="ECO:0000256" key="5">
    <source>
        <dbReference type="ARBA" id="ARBA00022837"/>
    </source>
</evidence>
<dbReference type="PANTHER" id="PTHR23048:SF0">
    <property type="entry name" value="CALMODULIN LIKE 3"/>
    <property type="match status" value="1"/>
</dbReference>
<evidence type="ECO:0000256" key="1">
    <source>
        <dbReference type="ARBA" id="ARBA00005253"/>
    </source>
</evidence>